<gene>
    <name evidence="2" type="ORF">B0H67DRAFT_642538</name>
</gene>
<protein>
    <submittedName>
        <fullName evidence="2">Uncharacterized protein</fullName>
    </submittedName>
</protein>
<feature type="transmembrane region" description="Helical" evidence="1">
    <location>
        <begin position="168"/>
        <end position="186"/>
    </location>
</feature>
<evidence type="ECO:0000256" key="1">
    <source>
        <dbReference type="SAM" id="Phobius"/>
    </source>
</evidence>
<feature type="transmembrane region" description="Helical" evidence="1">
    <location>
        <begin position="15"/>
        <end position="37"/>
    </location>
</feature>
<proteinExistence type="predicted"/>
<keyword evidence="1" id="KW-0472">Membrane</keyword>
<organism evidence="2 3">
    <name type="scientific">Lasiosphaeris hirsuta</name>
    <dbReference type="NCBI Taxonomy" id="260670"/>
    <lineage>
        <taxon>Eukaryota</taxon>
        <taxon>Fungi</taxon>
        <taxon>Dikarya</taxon>
        <taxon>Ascomycota</taxon>
        <taxon>Pezizomycotina</taxon>
        <taxon>Sordariomycetes</taxon>
        <taxon>Sordariomycetidae</taxon>
        <taxon>Sordariales</taxon>
        <taxon>Lasiosphaeriaceae</taxon>
        <taxon>Lasiosphaeris</taxon>
    </lineage>
</organism>
<sequence length="214" mass="23900">MTRQYLGEGTSLLDYFIFAMAPISILTAIISAIRICGHSSLRAFIGRSQEGDGAVEAELCTSTSRDMYELFNRGDIARVLGKPNILELVYFPDSRSIHLFRDYLLKAQRALPIHGGSARMVLNLGKSTAQVIGDQSFDPFAYFEDTDTNPLQVWTSSRKDFDEKFENYTFFTVSAVLIGYIMQFIGLRGMSAYISLAQLGITLAMSVLRGCLRM</sequence>
<keyword evidence="1" id="KW-0812">Transmembrane</keyword>
<name>A0AA40ANN0_9PEZI</name>
<comment type="caution">
    <text evidence="2">The sequence shown here is derived from an EMBL/GenBank/DDBJ whole genome shotgun (WGS) entry which is preliminary data.</text>
</comment>
<evidence type="ECO:0000313" key="3">
    <source>
        <dbReference type="Proteomes" id="UP001172102"/>
    </source>
</evidence>
<dbReference type="EMBL" id="JAUKUA010000003">
    <property type="protein sequence ID" value="KAK0719156.1"/>
    <property type="molecule type" value="Genomic_DNA"/>
</dbReference>
<evidence type="ECO:0000313" key="2">
    <source>
        <dbReference type="EMBL" id="KAK0719156.1"/>
    </source>
</evidence>
<keyword evidence="3" id="KW-1185">Reference proteome</keyword>
<dbReference type="AlphaFoldDB" id="A0AA40ANN0"/>
<keyword evidence="1" id="KW-1133">Transmembrane helix</keyword>
<dbReference type="Proteomes" id="UP001172102">
    <property type="component" value="Unassembled WGS sequence"/>
</dbReference>
<accession>A0AA40ANN0</accession>
<reference evidence="2" key="1">
    <citation type="submission" date="2023-06" db="EMBL/GenBank/DDBJ databases">
        <title>Genome-scale phylogeny and comparative genomics of the fungal order Sordariales.</title>
        <authorList>
            <consortium name="Lawrence Berkeley National Laboratory"/>
            <person name="Hensen N."/>
            <person name="Bonometti L."/>
            <person name="Westerberg I."/>
            <person name="Brannstrom I.O."/>
            <person name="Guillou S."/>
            <person name="Cros-Aarteil S."/>
            <person name="Calhoun S."/>
            <person name="Haridas S."/>
            <person name="Kuo A."/>
            <person name="Mondo S."/>
            <person name="Pangilinan J."/>
            <person name="Riley R."/>
            <person name="Labutti K."/>
            <person name="Andreopoulos B."/>
            <person name="Lipzen A."/>
            <person name="Chen C."/>
            <person name="Yanf M."/>
            <person name="Daum C."/>
            <person name="Ng V."/>
            <person name="Clum A."/>
            <person name="Steindorff A."/>
            <person name="Ohm R."/>
            <person name="Martin F."/>
            <person name="Silar P."/>
            <person name="Natvig D."/>
            <person name="Lalanne C."/>
            <person name="Gautier V."/>
            <person name="Ament-Velasquez S.L."/>
            <person name="Kruys A."/>
            <person name="Hutchinson M.I."/>
            <person name="Powell A.J."/>
            <person name="Barry K."/>
            <person name="Miller A.N."/>
            <person name="Grigoriev I.V."/>
            <person name="Debuchy R."/>
            <person name="Gladieux P."/>
            <person name="Thoren M.H."/>
            <person name="Johannesson H."/>
        </authorList>
    </citation>
    <scope>NUCLEOTIDE SEQUENCE</scope>
    <source>
        <strain evidence="2">SMH4607-1</strain>
    </source>
</reference>
<feature type="transmembrane region" description="Helical" evidence="1">
    <location>
        <begin position="192"/>
        <end position="212"/>
    </location>
</feature>